<dbReference type="Gene3D" id="2.40.260.10">
    <property type="entry name" value="Sortase"/>
    <property type="match status" value="1"/>
</dbReference>
<dbReference type="InterPro" id="IPR005754">
    <property type="entry name" value="Sortase"/>
</dbReference>
<dbReference type="NCBIfam" id="TIGR01076">
    <property type="entry name" value="sortase_fam"/>
    <property type="match status" value="1"/>
</dbReference>
<evidence type="ECO:0000256" key="1">
    <source>
        <dbReference type="ARBA" id="ARBA00022801"/>
    </source>
</evidence>
<name>A0A645F8I7_9ZZZZ</name>
<gene>
    <name evidence="2" type="ORF">SDC9_157916</name>
</gene>
<evidence type="ECO:0008006" key="3">
    <source>
        <dbReference type="Google" id="ProtNLM"/>
    </source>
</evidence>
<dbReference type="GO" id="GO:0016787">
    <property type="term" value="F:hydrolase activity"/>
    <property type="evidence" value="ECO:0007669"/>
    <property type="project" value="UniProtKB-KW"/>
</dbReference>
<proteinExistence type="predicted"/>
<dbReference type="InterPro" id="IPR023365">
    <property type="entry name" value="Sortase_dom-sf"/>
</dbReference>
<dbReference type="AlphaFoldDB" id="A0A645F8I7"/>
<dbReference type="CDD" id="cd05829">
    <property type="entry name" value="Sortase_F"/>
    <property type="match status" value="1"/>
</dbReference>
<sequence>MQEPETGFAPGVTTKLPLQPLTEIYQAYSDMTVQIPALTSTVPVVGIPQSGNTWDITWLGENLGWLNGTAFPGSEGNSVLVGHVYLANGLSGPLAALETLKWGDQILIKNGKQTLVYAVTSVNYVKPNDPSIFKHADSPVLTLVTCKGYDEETGHYRWRVVVKAKLIETK</sequence>
<organism evidence="2">
    <name type="scientific">bioreactor metagenome</name>
    <dbReference type="NCBI Taxonomy" id="1076179"/>
    <lineage>
        <taxon>unclassified sequences</taxon>
        <taxon>metagenomes</taxon>
        <taxon>ecological metagenomes</taxon>
    </lineage>
</organism>
<reference evidence="2" key="1">
    <citation type="submission" date="2019-08" db="EMBL/GenBank/DDBJ databases">
        <authorList>
            <person name="Kucharzyk K."/>
            <person name="Murdoch R.W."/>
            <person name="Higgins S."/>
            <person name="Loffler F."/>
        </authorList>
    </citation>
    <scope>NUCLEOTIDE SEQUENCE</scope>
</reference>
<dbReference type="SUPFAM" id="SSF63817">
    <property type="entry name" value="Sortase"/>
    <property type="match status" value="1"/>
</dbReference>
<protein>
    <recommendedName>
        <fullName evidence="3">Sortase</fullName>
    </recommendedName>
</protein>
<keyword evidence="1" id="KW-0378">Hydrolase</keyword>
<accession>A0A645F8I7</accession>
<dbReference type="Pfam" id="PF04203">
    <property type="entry name" value="Sortase"/>
    <property type="match status" value="1"/>
</dbReference>
<comment type="caution">
    <text evidence="2">The sequence shown here is derived from an EMBL/GenBank/DDBJ whole genome shotgun (WGS) entry which is preliminary data.</text>
</comment>
<dbReference type="InterPro" id="IPR042001">
    <property type="entry name" value="Sortase_F"/>
</dbReference>
<evidence type="ECO:0000313" key="2">
    <source>
        <dbReference type="EMBL" id="MPN10621.1"/>
    </source>
</evidence>
<dbReference type="EMBL" id="VSSQ01056790">
    <property type="protein sequence ID" value="MPN10621.1"/>
    <property type="molecule type" value="Genomic_DNA"/>
</dbReference>